<proteinExistence type="predicted"/>
<organism evidence="1 2">
    <name type="scientific">Funneliformis geosporum</name>
    <dbReference type="NCBI Taxonomy" id="1117311"/>
    <lineage>
        <taxon>Eukaryota</taxon>
        <taxon>Fungi</taxon>
        <taxon>Fungi incertae sedis</taxon>
        <taxon>Mucoromycota</taxon>
        <taxon>Glomeromycotina</taxon>
        <taxon>Glomeromycetes</taxon>
        <taxon>Glomerales</taxon>
        <taxon>Glomeraceae</taxon>
        <taxon>Funneliformis</taxon>
    </lineage>
</organism>
<dbReference type="OrthoDB" id="2445738at2759"/>
<dbReference type="EMBL" id="CAMKVN010004129">
    <property type="protein sequence ID" value="CAI2186413.1"/>
    <property type="molecule type" value="Genomic_DNA"/>
</dbReference>
<gene>
    <name evidence="1" type="ORF">FWILDA_LOCUS12563</name>
</gene>
<dbReference type="AlphaFoldDB" id="A0A9W4SYR7"/>
<evidence type="ECO:0000313" key="1">
    <source>
        <dbReference type="EMBL" id="CAI2186413.1"/>
    </source>
</evidence>
<evidence type="ECO:0000313" key="2">
    <source>
        <dbReference type="Proteomes" id="UP001153678"/>
    </source>
</evidence>
<accession>A0A9W4SYR7</accession>
<name>A0A9W4SYR7_9GLOM</name>
<reference evidence="1" key="1">
    <citation type="submission" date="2022-08" db="EMBL/GenBank/DDBJ databases">
        <authorList>
            <person name="Kallberg Y."/>
            <person name="Tangrot J."/>
            <person name="Rosling A."/>
        </authorList>
    </citation>
    <scope>NUCLEOTIDE SEQUENCE</scope>
    <source>
        <strain evidence="1">Wild A</strain>
    </source>
</reference>
<keyword evidence="2" id="KW-1185">Reference proteome</keyword>
<sequence>FESLLKKWTNWDDTELITDIYDREILKTFSLQIDTPDSSQFFTSKTTDSHLKIMINLD</sequence>
<protein>
    <submittedName>
        <fullName evidence="1">6912_t:CDS:1</fullName>
    </submittedName>
</protein>
<dbReference type="Proteomes" id="UP001153678">
    <property type="component" value="Unassembled WGS sequence"/>
</dbReference>
<comment type="caution">
    <text evidence="1">The sequence shown here is derived from an EMBL/GenBank/DDBJ whole genome shotgun (WGS) entry which is preliminary data.</text>
</comment>
<feature type="non-terminal residue" evidence="1">
    <location>
        <position position="1"/>
    </location>
</feature>